<evidence type="ECO:0000313" key="2">
    <source>
        <dbReference type="Proteomes" id="UP000324222"/>
    </source>
</evidence>
<protein>
    <submittedName>
        <fullName evidence="1">Uncharacterized protein</fullName>
    </submittedName>
</protein>
<accession>A0A5B7FM31</accession>
<dbReference type="EMBL" id="VSRR010007075">
    <property type="protein sequence ID" value="MPC46163.1"/>
    <property type="molecule type" value="Genomic_DNA"/>
</dbReference>
<gene>
    <name evidence="1" type="ORF">E2C01_039872</name>
</gene>
<proteinExistence type="predicted"/>
<name>A0A5B7FM31_PORTR</name>
<keyword evidence="2" id="KW-1185">Reference proteome</keyword>
<dbReference type="Proteomes" id="UP000324222">
    <property type="component" value="Unassembled WGS sequence"/>
</dbReference>
<dbReference type="AlphaFoldDB" id="A0A5B7FM31"/>
<evidence type="ECO:0000313" key="1">
    <source>
        <dbReference type="EMBL" id="MPC46163.1"/>
    </source>
</evidence>
<sequence length="84" mass="9709">MNKHRKYSPLSPQLEKCQGNIKAEAHFKAWVRFEGQGWGSVRRLHLRSVCLFWVKAVGECRVPGECTGVRVRVNIQRWMNKGAT</sequence>
<reference evidence="1 2" key="1">
    <citation type="submission" date="2019-05" db="EMBL/GenBank/DDBJ databases">
        <title>Another draft genome of Portunus trituberculatus and its Hox gene families provides insights of decapod evolution.</title>
        <authorList>
            <person name="Jeong J.-H."/>
            <person name="Song I."/>
            <person name="Kim S."/>
            <person name="Choi T."/>
            <person name="Kim D."/>
            <person name="Ryu S."/>
            <person name="Kim W."/>
        </authorList>
    </citation>
    <scope>NUCLEOTIDE SEQUENCE [LARGE SCALE GENOMIC DNA]</scope>
    <source>
        <tissue evidence="1">Muscle</tissue>
    </source>
</reference>
<comment type="caution">
    <text evidence="1">The sequence shown here is derived from an EMBL/GenBank/DDBJ whole genome shotgun (WGS) entry which is preliminary data.</text>
</comment>
<organism evidence="1 2">
    <name type="scientific">Portunus trituberculatus</name>
    <name type="common">Swimming crab</name>
    <name type="synonym">Neptunus trituberculatus</name>
    <dbReference type="NCBI Taxonomy" id="210409"/>
    <lineage>
        <taxon>Eukaryota</taxon>
        <taxon>Metazoa</taxon>
        <taxon>Ecdysozoa</taxon>
        <taxon>Arthropoda</taxon>
        <taxon>Crustacea</taxon>
        <taxon>Multicrustacea</taxon>
        <taxon>Malacostraca</taxon>
        <taxon>Eumalacostraca</taxon>
        <taxon>Eucarida</taxon>
        <taxon>Decapoda</taxon>
        <taxon>Pleocyemata</taxon>
        <taxon>Brachyura</taxon>
        <taxon>Eubrachyura</taxon>
        <taxon>Portunoidea</taxon>
        <taxon>Portunidae</taxon>
        <taxon>Portuninae</taxon>
        <taxon>Portunus</taxon>
    </lineage>
</organism>